<organism evidence="2 3">
    <name type="scientific">Thiorhodococcus mannitoliphagus</name>
    <dbReference type="NCBI Taxonomy" id="329406"/>
    <lineage>
        <taxon>Bacteria</taxon>
        <taxon>Pseudomonadati</taxon>
        <taxon>Pseudomonadota</taxon>
        <taxon>Gammaproteobacteria</taxon>
        <taxon>Chromatiales</taxon>
        <taxon>Chromatiaceae</taxon>
        <taxon>Thiorhodococcus</taxon>
    </lineage>
</organism>
<sequence length="240" mass="25704">MRPWQKRLQGRYWRLTLPLITMLLAACSTTRHASLPAMTAVTSAPIAERCASFFPKGRWQLTHEINFQLASGANGHGVGVLIIDGNALSCALMTTEGLTLFAARSQSDGILQVLRALPPFDSQGFAAGLIADVRAVFLPPPGVVSVGRLADGRVQCRYANGQEVTDVLPKMDGCFRLSTYAPMGSSGETPVQTRTVDAHRCNQLGNALMAHELNLTGQGAAGYTLNMRLLSAEPLPAITQ</sequence>
<feature type="chain" id="PRO_5026880576" description="META domain-containing protein" evidence="1">
    <location>
        <begin position="34"/>
        <end position="240"/>
    </location>
</feature>
<keyword evidence="1" id="KW-0732">Signal</keyword>
<comment type="caution">
    <text evidence="2">The sequence shown here is derived from an EMBL/GenBank/DDBJ whole genome shotgun (WGS) entry which is preliminary data.</text>
</comment>
<feature type="signal peptide" evidence="1">
    <location>
        <begin position="1"/>
        <end position="33"/>
    </location>
</feature>
<dbReference type="AlphaFoldDB" id="A0A6P1DX87"/>
<evidence type="ECO:0000313" key="2">
    <source>
        <dbReference type="EMBL" id="NEX20742.1"/>
    </source>
</evidence>
<name>A0A6P1DX87_9GAMM</name>
<evidence type="ECO:0008006" key="4">
    <source>
        <dbReference type="Google" id="ProtNLM"/>
    </source>
</evidence>
<dbReference type="PROSITE" id="PS51257">
    <property type="entry name" value="PROKAR_LIPOPROTEIN"/>
    <property type="match status" value="1"/>
</dbReference>
<gene>
    <name evidence="2" type="ORF">G3480_10540</name>
</gene>
<dbReference type="RefSeq" id="WP_164653850.1">
    <property type="nucleotide sequence ID" value="NZ_JAAIJR010000035.1"/>
</dbReference>
<reference evidence="2 3" key="2">
    <citation type="submission" date="2020-02" db="EMBL/GenBank/DDBJ databases">
        <title>Genome sequences of Thiorhodococcus mannitoliphagus and Thiorhodococcus minor, purple sulfur photosynthetic bacteria in the gammaproteobacterial family, Chromatiaceae.</title>
        <authorList>
            <person name="Aviles F.A."/>
            <person name="Meyer T.E."/>
            <person name="Kyndt J.A."/>
        </authorList>
    </citation>
    <scope>NUCLEOTIDE SEQUENCE [LARGE SCALE GENOMIC DNA]</scope>
    <source>
        <strain evidence="2 3">DSM 18266</strain>
    </source>
</reference>
<accession>A0A6P1DX87</accession>
<keyword evidence="3" id="KW-1185">Reference proteome</keyword>
<proteinExistence type="predicted"/>
<dbReference type="EMBL" id="JAAIJR010000035">
    <property type="protein sequence ID" value="NEX20742.1"/>
    <property type="molecule type" value="Genomic_DNA"/>
</dbReference>
<dbReference type="Proteomes" id="UP000471640">
    <property type="component" value="Unassembled WGS sequence"/>
</dbReference>
<reference evidence="3" key="1">
    <citation type="journal article" date="2020" name="Microbiol. Resour. Announc.">
        <title>Draft Genome Sequences of Thiorhodococcus mannitoliphagus and Thiorhodococcus minor, Purple Sulfur Photosynthetic Bacteria in the Gammaproteobacterial Family Chromatiaceae.</title>
        <authorList>
            <person name="Aviles F.A."/>
            <person name="Meyer T.E."/>
            <person name="Kyndt J.A."/>
        </authorList>
    </citation>
    <scope>NUCLEOTIDE SEQUENCE [LARGE SCALE GENOMIC DNA]</scope>
    <source>
        <strain evidence="3">DSM 18266</strain>
    </source>
</reference>
<evidence type="ECO:0000313" key="3">
    <source>
        <dbReference type="Proteomes" id="UP000471640"/>
    </source>
</evidence>
<protein>
    <recommendedName>
        <fullName evidence="4">META domain-containing protein</fullName>
    </recommendedName>
</protein>
<evidence type="ECO:0000256" key="1">
    <source>
        <dbReference type="SAM" id="SignalP"/>
    </source>
</evidence>